<evidence type="ECO:0000256" key="1">
    <source>
        <dbReference type="SAM" id="MobiDB-lite"/>
    </source>
</evidence>
<evidence type="ECO:0000313" key="2">
    <source>
        <dbReference type="EMBL" id="KZT63033.1"/>
    </source>
</evidence>
<evidence type="ECO:0008006" key="4">
    <source>
        <dbReference type="Google" id="ProtNLM"/>
    </source>
</evidence>
<reference evidence="2 3" key="1">
    <citation type="journal article" date="2016" name="Mol. Biol. Evol.">
        <title>Comparative Genomics of Early-Diverging Mushroom-Forming Fungi Provides Insights into the Origins of Lignocellulose Decay Capabilities.</title>
        <authorList>
            <person name="Nagy L.G."/>
            <person name="Riley R."/>
            <person name="Tritt A."/>
            <person name="Adam C."/>
            <person name="Daum C."/>
            <person name="Floudas D."/>
            <person name="Sun H."/>
            <person name="Yadav J.S."/>
            <person name="Pangilinan J."/>
            <person name="Larsson K.H."/>
            <person name="Matsuura K."/>
            <person name="Barry K."/>
            <person name="Labutti K."/>
            <person name="Kuo R."/>
            <person name="Ohm R.A."/>
            <person name="Bhattacharya S.S."/>
            <person name="Shirouzu T."/>
            <person name="Yoshinaga Y."/>
            <person name="Martin F.M."/>
            <person name="Grigoriev I.V."/>
            <person name="Hibbett D.S."/>
        </authorList>
    </citation>
    <scope>NUCLEOTIDE SEQUENCE [LARGE SCALE GENOMIC DNA]</scope>
    <source>
        <strain evidence="2 3">L-15889</strain>
    </source>
</reference>
<sequence length="101" mass="11188">MAPADKTLSKTSSPTGAKGGKQQSSSKMVKANKHAHDTSNAKDSPVKMSEMEERMWKELSDKKRRMEQQEAEAKRAGIHWNTAFVMWSITPCASANPNPKV</sequence>
<feature type="region of interest" description="Disordered" evidence="1">
    <location>
        <begin position="1"/>
        <end position="55"/>
    </location>
</feature>
<accession>A0A165KEI8</accession>
<feature type="compositionally biased region" description="Polar residues" evidence="1">
    <location>
        <begin position="9"/>
        <end position="27"/>
    </location>
</feature>
<proteinExistence type="predicted"/>
<protein>
    <recommendedName>
        <fullName evidence="4">No apical meristem-associated C-terminal domain-containing protein</fullName>
    </recommendedName>
</protein>
<dbReference type="AlphaFoldDB" id="A0A165KEI8"/>
<dbReference type="EMBL" id="KV429338">
    <property type="protein sequence ID" value="KZT63033.1"/>
    <property type="molecule type" value="Genomic_DNA"/>
</dbReference>
<name>A0A165KEI8_9APHY</name>
<evidence type="ECO:0000313" key="3">
    <source>
        <dbReference type="Proteomes" id="UP000076727"/>
    </source>
</evidence>
<keyword evidence="3" id="KW-1185">Reference proteome</keyword>
<gene>
    <name evidence="2" type="ORF">DAEQUDRAFT_771016</name>
</gene>
<organism evidence="2 3">
    <name type="scientific">Daedalea quercina L-15889</name>
    <dbReference type="NCBI Taxonomy" id="1314783"/>
    <lineage>
        <taxon>Eukaryota</taxon>
        <taxon>Fungi</taxon>
        <taxon>Dikarya</taxon>
        <taxon>Basidiomycota</taxon>
        <taxon>Agaricomycotina</taxon>
        <taxon>Agaricomycetes</taxon>
        <taxon>Polyporales</taxon>
        <taxon>Fomitopsis</taxon>
    </lineage>
</organism>
<dbReference type="Proteomes" id="UP000076727">
    <property type="component" value="Unassembled WGS sequence"/>
</dbReference>